<dbReference type="Proteomes" id="UP000578819">
    <property type="component" value="Unassembled WGS sequence"/>
</dbReference>
<name>A0A7W7WN06_9ACTN</name>
<protein>
    <recommendedName>
        <fullName evidence="2">Sulfatase-modifying factor enzyme-like domain-containing protein</fullName>
    </recommendedName>
</protein>
<proteinExistence type="predicted"/>
<comment type="caution">
    <text evidence="3">The sequence shown here is derived from an EMBL/GenBank/DDBJ whole genome shotgun (WGS) entry which is preliminary data.</text>
</comment>
<sequence>MNLDPNFNPYVPRPIDRSTEVPLTPDVDLSVLDEAKIFAAPDDPAHWPAWRERLTAWRTEARARIGYDGSHYDEIPTDCFSVCLAWLWDETLYDHERGVFTVERFIAEAERDFGGFGGVVLWHAYPVIGLDDRNQFDYYRQVPELPDVVRQFQEHGIRVYVDYNPWDTGTRRELAADAEQIPAADVIPDAEVVADAEAVAELAGQLGVDGVFLDTLKEGAGELRKTLDAVRPGLALEGESRVPLARIADHGMSWAQWFADSTVPGVLRAKWFERRHMLHHTRRWNRSHLDELHSAWLNGAGILVWESVFGVWVGWNDRDRAVLRAMRRVQASHAEWLRSEDWVPLADHPGGDIPVYASRWTHQNLSLWTIVNRGTAYDGPWLVADAPSGHRFVDLVTGSELTVTELPDGRVSVGGALPAGGIAAVTVVTTSDESVVVATTSDGSAVATSDPATPQRYEPATGDPSFPAREAVRTSVPVAPRTDVPDGMVAVDGGRRDLVVRHRVRETGLYGEAPYVDEWKPLPPRLHGTGTRHRSVSLGRFAIDTHEVTNAQFAAFLTTTGYQPVRPERFTAGQGPADAPVTHVELADARAYATWAGLRLPTEDEWQVAAEAGLIQRRDPLVWNLTESEHSDGRTRFVILKGGMAYRAEGSDWYFDGGPQPPEVSVKLLLLGAGMTRSASIGFRCAADLTEPGPDRPETAADLPGEGAA</sequence>
<organism evidence="3 4">
    <name type="scientific">Micromonospora polyrhachis</name>
    <dbReference type="NCBI Taxonomy" id="1282883"/>
    <lineage>
        <taxon>Bacteria</taxon>
        <taxon>Bacillati</taxon>
        <taxon>Actinomycetota</taxon>
        <taxon>Actinomycetes</taxon>
        <taxon>Micromonosporales</taxon>
        <taxon>Micromonosporaceae</taxon>
        <taxon>Micromonospora</taxon>
    </lineage>
</organism>
<gene>
    <name evidence="3" type="ORF">FHR38_001409</name>
</gene>
<keyword evidence="4" id="KW-1185">Reference proteome</keyword>
<evidence type="ECO:0000256" key="1">
    <source>
        <dbReference type="SAM" id="MobiDB-lite"/>
    </source>
</evidence>
<accession>A0A7W7WN06</accession>
<dbReference type="RefSeq" id="WP_312881913.1">
    <property type="nucleotide sequence ID" value="NZ_JACHJW010000001.1"/>
</dbReference>
<dbReference type="Pfam" id="PF03781">
    <property type="entry name" value="FGE-sulfatase"/>
    <property type="match status" value="1"/>
</dbReference>
<evidence type="ECO:0000313" key="4">
    <source>
        <dbReference type="Proteomes" id="UP000578819"/>
    </source>
</evidence>
<feature type="region of interest" description="Disordered" evidence="1">
    <location>
        <begin position="442"/>
        <end position="468"/>
    </location>
</feature>
<dbReference type="InterPro" id="IPR016187">
    <property type="entry name" value="CTDL_fold"/>
</dbReference>
<feature type="region of interest" description="Disordered" evidence="1">
    <location>
        <begin position="688"/>
        <end position="709"/>
    </location>
</feature>
<evidence type="ECO:0000259" key="2">
    <source>
        <dbReference type="Pfam" id="PF03781"/>
    </source>
</evidence>
<dbReference type="EMBL" id="JACHJW010000001">
    <property type="protein sequence ID" value="MBB4957676.1"/>
    <property type="molecule type" value="Genomic_DNA"/>
</dbReference>
<feature type="domain" description="Sulfatase-modifying factor enzyme-like" evidence="2">
    <location>
        <begin position="534"/>
        <end position="620"/>
    </location>
</feature>
<dbReference type="Gene3D" id="3.90.1580.10">
    <property type="entry name" value="paralog of FGE (formylglycine-generating enzyme)"/>
    <property type="match status" value="1"/>
</dbReference>
<reference evidence="3 4" key="1">
    <citation type="submission" date="2020-08" db="EMBL/GenBank/DDBJ databases">
        <title>Sequencing the genomes of 1000 actinobacteria strains.</title>
        <authorList>
            <person name="Klenk H.-P."/>
        </authorList>
    </citation>
    <scope>NUCLEOTIDE SEQUENCE [LARGE SCALE GENOMIC DNA]</scope>
    <source>
        <strain evidence="3 4">DSM 45886</strain>
    </source>
</reference>
<evidence type="ECO:0000313" key="3">
    <source>
        <dbReference type="EMBL" id="MBB4957676.1"/>
    </source>
</evidence>
<dbReference type="InterPro" id="IPR051043">
    <property type="entry name" value="Sulfatase_Mod_Factor_Kinase"/>
</dbReference>
<dbReference type="PANTHER" id="PTHR23150:SF19">
    <property type="entry name" value="FORMYLGLYCINE-GENERATING ENZYME"/>
    <property type="match status" value="1"/>
</dbReference>
<dbReference type="InterPro" id="IPR042095">
    <property type="entry name" value="SUMF_sf"/>
</dbReference>
<dbReference type="SUPFAM" id="SSF56436">
    <property type="entry name" value="C-type lectin-like"/>
    <property type="match status" value="1"/>
</dbReference>
<dbReference type="AlphaFoldDB" id="A0A7W7WN06"/>
<dbReference type="GO" id="GO:0120147">
    <property type="term" value="F:formylglycine-generating oxidase activity"/>
    <property type="evidence" value="ECO:0007669"/>
    <property type="project" value="TreeGrafter"/>
</dbReference>
<dbReference type="PANTHER" id="PTHR23150">
    <property type="entry name" value="SULFATASE MODIFYING FACTOR 1, 2"/>
    <property type="match status" value="1"/>
</dbReference>
<dbReference type="InterPro" id="IPR005532">
    <property type="entry name" value="SUMF_dom"/>
</dbReference>